<feature type="transmembrane region" description="Helical" evidence="7">
    <location>
        <begin position="74"/>
        <end position="92"/>
    </location>
</feature>
<accession>A0A7X9WZP5</accession>
<dbReference type="InterPro" id="IPR049177">
    <property type="entry name" value="MgtC_SapB_SrpB_YhiD_N"/>
</dbReference>
<keyword evidence="10" id="KW-1185">Reference proteome</keyword>
<evidence type="ECO:0000256" key="4">
    <source>
        <dbReference type="ARBA" id="ARBA00022692"/>
    </source>
</evidence>
<protein>
    <recommendedName>
        <fullName evidence="7">Protein MgtC</fullName>
    </recommendedName>
</protein>
<evidence type="ECO:0000313" key="9">
    <source>
        <dbReference type="EMBL" id="NML12888.1"/>
    </source>
</evidence>
<feature type="transmembrane region" description="Helical" evidence="7">
    <location>
        <begin position="112"/>
        <end position="138"/>
    </location>
</feature>
<comment type="similarity">
    <text evidence="2 7">Belongs to the MgtC/SapB family.</text>
</comment>
<keyword evidence="3" id="KW-1003">Cell membrane</keyword>
<dbReference type="Proteomes" id="UP000519023">
    <property type="component" value="Unassembled WGS sequence"/>
</dbReference>
<evidence type="ECO:0000256" key="2">
    <source>
        <dbReference type="ARBA" id="ARBA00009298"/>
    </source>
</evidence>
<evidence type="ECO:0000256" key="6">
    <source>
        <dbReference type="ARBA" id="ARBA00023136"/>
    </source>
</evidence>
<dbReference type="PANTHER" id="PTHR33778">
    <property type="entry name" value="PROTEIN MGTC"/>
    <property type="match status" value="1"/>
</dbReference>
<comment type="subcellular location">
    <subcellularLocation>
        <location evidence="7">Cell inner membrane</location>
        <topology evidence="7">Multi-pass membrane protein</topology>
    </subcellularLocation>
    <subcellularLocation>
        <location evidence="1">Cell membrane</location>
        <topology evidence="1">Multi-pass membrane protein</topology>
    </subcellularLocation>
</comment>
<dbReference type="PANTHER" id="PTHR33778:SF1">
    <property type="entry name" value="MAGNESIUM TRANSPORTER YHID-RELATED"/>
    <property type="match status" value="1"/>
</dbReference>
<evidence type="ECO:0000256" key="7">
    <source>
        <dbReference type="RuleBase" id="RU365041"/>
    </source>
</evidence>
<dbReference type="InterPro" id="IPR003416">
    <property type="entry name" value="MgtC/SapB/SrpB/YhiD_fam"/>
</dbReference>
<dbReference type="RefSeq" id="WP_169575216.1">
    <property type="nucleotide sequence ID" value="NZ_JABBFV010000029.1"/>
</dbReference>
<organism evidence="9 10">
    <name type="scientific">Sphingobium psychrophilum</name>
    <dbReference type="NCBI Taxonomy" id="2728834"/>
    <lineage>
        <taxon>Bacteria</taxon>
        <taxon>Pseudomonadati</taxon>
        <taxon>Pseudomonadota</taxon>
        <taxon>Alphaproteobacteria</taxon>
        <taxon>Sphingomonadales</taxon>
        <taxon>Sphingomonadaceae</taxon>
        <taxon>Sphingobium</taxon>
    </lineage>
</organism>
<dbReference type="Pfam" id="PF02308">
    <property type="entry name" value="MgtC"/>
    <property type="match status" value="1"/>
</dbReference>
<name>A0A7X9WZP5_9SPHN</name>
<evidence type="ECO:0000259" key="8">
    <source>
        <dbReference type="Pfam" id="PF02308"/>
    </source>
</evidence>
<dbReference type="PRINTS" id="PR01837">
    <property type="entry name" value="MGTCSAPBPROT"/>
</dbReference>
<sequence length="228" mass="24582">MNLFDPDLALPILGAVVAGAIIGAEREYRASPAGFRTHILVSLSCALLMLTAVHQVRWLSDTPMEIIRIDPVRMAHGVLTGIGFLCGGVIFREGFGVRGLTTAASLWMTASLGILFGVGFYALAIAGAVATVCVLAAVRASETILPQRRYANVKVRFLRAAAISQQDFTDRLSSAGLRAATVQQRMESDSVEYGTTISGVNEERMDRFTSQLRSDSAVIGFDYMPHDI</sequence>
<evidence type="ECO:0000256" key="5">
    <source>
        <dbReference type="ARBA" id="ARBA00022989"/>
    </source>
</evidence>
<keyword evidence="4 7" id="KW-0812">Transmembrane</keyword>
<keyword evidence="7" id="KW-0997">Cell inner membrane</keyword>
<keyword evidence="6 7" id="KW-0472">Membrane</keyword>
<dbReference type="AlphaFoldDB" id="A0A7X9WZP5"/>
<proteinExistence type="inferred from homology"/>
<keyword evidence="5 7" id="KW-1133">Transmembrane helix</keyword>
<reference evidence="9 10" key="1">
    <citation type="submission" date="2020-04" db="EMBL/GenBank/DDBJ databases">
        <title>Sphingobium sp. AR-3-1 isolated from Arctic soil.</title>
        <authorList>
            <person name="Dahal R.H."/>
            <person name="Chaudhary D.K."/>
        </authorList>
    </citation>
    <scope>NUCLEOTIDE SEQUENCE [LARGE SCALE GENOMIC DNA]</scope>
    <source>
        <strain evidence="9 10">AR-3-1</strain>
    </source>
</reference>
<evidence type="ECO:0000256" key="1">
    <source>
        <dbReference type="ARBA" id="ARBA00004651"/>
    </source>
</evidence>
<comment type="caution">
    <text evidence="9">The sequence shown here is derived from an EMBL/GenBank/DDBJ whole genome shotgun (WGS) entry which is preliminary data.</text>
</comment>
<evidence type="ECO:0000256" key="3">
    <source>
        <dbReference type="ARBA" id="ARBA00022475"/>
    </source>
</evidence>
<feature type="transmembrane region" description="Helical" evidence="7">
    <location>
        <begin position="33"/>
        <end position="53"/>
    </location>
</feature>
<dbReference type="EMBL" id="JABBFV010000029">
    <property type="protein sequence ID" value="NML12888.1"/>
    <property type="molecule type" value="Genomic_DNA"/>
</dbReference>
<feature type="domain" description="MgtC/SapB/SrpB/YhiD N-terminal" evidence="8">
    <location>
        <begin position="13"/>
        <end position="142"/>
    </location>
</feature>
<gene>
    <name evidence="9" type="ORF">HHL08_22610</name>
</gene>
<dbReference type="GO" id="GO:0005886">
    <property type="term" value="C:plasma membrane"/>
    <property type="evidence" value="ECO:0007669"/>
    <property type="project" value="UniProtKB-SubCell"/>
</dbReference>
<evidence type="ECO:0000313" key="10">
    <source>
        <dbReference type="Proteomes" id="UP000519023"/>
    </source>
</evidence>